<dbReference type="Gene3D" id="3.10.180.10">
    <property type="entry name" value="2,3-Dihydroxybiphenyl 1,2-Dioxygenase, domain 1"/>
    <property type="match status" value="1"/>
</dbReference>
<dbReference type="InterPro" id="IPR025870">
    <property type="entry name" value="Glyoxalase-like_dom"/>
</dbReference>
<dbReference type="SUPFAM" id="SSF54593">
    <property type="entry name" value="Glyoxalase/Bleomycin resistance protein/Dihydroxybiphenyl dioxygenase"/>
    <property type="match status" value="1"/>
</dbReference>
<keyword evidence="4" id="KW-1185">Reference proteome</keyword>
<evidence type="ECO:0000259" key="2">
    <source>
        <dbReference type="Pfam" id="PF13468"/>
    </source>
</evidence>
<sequence>MEQNTVGGSTAALPPAQFRAHREGRAHRLTPGERDPDYTPRAGAWHSVTMRIDHVMYAAESDGLQATADRLAQQLGVEALDGGVHPRFGTRNVILPLTEHRFLEVVEALEHPSVDKMPYGQAVKARSANGGGWIGWVVELDDMSAPVEKLGRGTTEGRRHRPDGAEITWQQIGVSDLVVDPQLPYFIKWDDDAQHPSSDGSSDVSLKGITLAGAPERVREWLGLSGQPGVDREEWEPSVDFSFVAPHGTPSVLSVAFTTPRGDVTI</sequence>
<dbReference type="InterPro" id="IPR029068">
    <property type="entry name" value="Glyas_Bleomycin-R_OHBP_Dase"/>
</dbReference>
<feature type="domain" description="Glyoxalase-like" evidence="2">
    <location>
        <begin position="52"/>
        <end position="222"/>
    </location>
</feature>
<gene>
    <name evidence="3" type="ORF">GCM10009762_02920</name>
</gene>
<evidence type="ECO:0000256" key="1">
    <source>
        <dbReference type="SAM" id="MobiDB-lite"/>
    </source>
</evidence>
<reference evidence="3 4" key="1">
    <citation type="journal article" date="2019" name="Int. J. Syst. Evol. Microbiol.">
        <title>The Global Catalogue of Microorganisms (GCM) 10K type strain sequencing project: providing services to taxonomists for standard genome sequencing and annotation.</title>
        <authorList>
            <consortium name="The Broad Institute Genomics Platform"/>
            <consortium name="The Broad Institute Genome Sequencing Center for Infectious Disease"/>
            <person name="Wu L."/>
            <person name="Ma J."/>
        </authorList>
    </citation>
    <scope>NUCLEOTIDE SEQUENCE [LARGE SCALE GENOMIC DNA]</scope>
    <source>
        <strain evidence="3 4">JCM 14588</strain>
    </source>
</reference>
<proteinExistence type="predicted"/>
<accession>A0ABN2B3V0</accession>
<organism evidence="3 4">
    <name type="scientific">Dermacoccus barathri</name>
    <dbReference type="NCBI Taxonomy" id="322601"/>
    <lineage>
        <taxon>Bacteria</taxon>
        <taxon>Bacillati</taxon>
        <taxon>Actinomycetota</taxon>
        <taxon>Actinomycetes</taxon>
        <taxon>Micrococcales</taxon>
        <taxon>Dermacoccaceae</taxon>
        <taxon>Dermacoccus</taxon>
    </lineage>
</organism>
<dbReference type="EMBL" id="BAAANV010000013">
    <property type="protein sequence ID" value="GAA1532401.1"/>
    <property type="molecule type" value="Genomic_DNA"/>
</dbReference>
<dbReference type="Pfam" id="PF13468">
    <property type="entry name" value="Glyoxalase_3"/>
    <property type="match status" value="1"/>
</dbReference>
<dbReference type="PANTHER" id="PTHR40265">
    <property type="entry name" value="BLL2707 PROTEIN"/>
    <property type="match status" value="1"/>
</dbReference>
<feature type="region of interest" description="Disordered" evidence="1">
    <location>
        <begin position="1"/>
        <end position="40"/>
    </location>
</feature>
<dbReference type="PANTHER" id="PTHR40265:SF1">
    <property type="entry name" value="GLYOXALASE-LIKE DOMAIN-CONTAINING PROTEIN"/>
    <property type="match status" value="1"/>
</dbReference>
<evidence type="ECO:0000313" key="3">
    <source>
        <dbReference type="EMBL" id="GAA1532401.1"/>
    </source>
</evidence>
<dbReference type="Proteomes" id="UP001501288">
    <property type="component" value="Unassembled WGS sequence"/>
</dbReference>
<protein>
    <recommendedName>
        <fullName evidence="2">Glyoxalase-like domain-containing protein</fullName>
    </recommendedName>
</protein>
<comment type="caution">
    <text evidence="3">The sequence shown here is derived from an EMBL/GenBank/DDBJ whole genome shotgun (WGS) entry which is preliminary data.</text>
</comment>
<name>A0ABN2B3V0_9MICO</name>
<evidence type="ECO:0000313" key="4">
    <source>
        <dbReference type="Proteomes" id="UP001501288"/>
    </source>
</evidence>